<dbReference type="Ensembl" id="ENSACLT00000026915.2">
    <property type="protein sequence ID" value="ENSACLP00000026296.1"/>
    <property type="gene ID" value="ENSACLG00000017868.2"/>
</dbReference>
<evidence type="ECO:0000256" key="2">
    <source>
        <dbReference type="ARBA" id="ARBA00022737"/>
    </source>
</evidence>
<name>A0A3P8QA92_ASTCA</name>
<evidence type="ECO:0000256" key="1">
    <source>
        <dbReference type="ARBA" id="ARBA00004906"/>
    </source>
</evidence>
<dbReference type="SUPFAM" id="SSF158235">
    <property type="entry name" value="SOCS box-like"/>
    <property type="match status" value="1"/>
</dbReference>
<dbReference type="PROSITE" id="PS50297">
    <property type="entry name" value="ANK_REP_REGION"/>
    <property type="match status" value="5"/>
</dbReference>
<evidence type="ECO:0000313" key="6">
    <source>
        <dbReference type="Ensembl" id="ENSACLP00000026296.1"/>
    </source>
</evidence>
<dbReference type="PANTHER" id="PTHR24198">
    <property type="entry name" value="ANKYRIN REPEAT AND PROTEIN KINASE DOMAIN-CONTAINING PROTEIN"/>
    <property type="match status" value="1"/>
</dbReference>
<evidence type="ECO:0000259" key="5">
    <source>
        <dbReference type="PROSITE" id="PS50225"/>
    </source>
</evidence>
<feature type="repeat" description="ANK" evidence="4">
    <location>
        <begin position="147"/>
        <end position="179"/>
    </location>
</feature>
<dbReference type="GeneTree" id="ENSGT00940000158974"/>
<dbReference type="GeneID" id="113010913"/>
<evidence type="ECO:0000256" key="3">
    <source>
        <dbReference type="ARBA" id="ARBA00023043"/>
    </source>
</evidence>
<dbReference type="PANTHER" id="PTHR24198:SF173">
    <property type="entry name" value="ANKYRIN REPEAT AND SOCS BOX PROTEIN 10-RELATED"/>
    <property type="match status" value="1"/>
</dbReference>
<dbReference type="GO" id="GO:0035556">
    <property type="term" value="P:intracellular signal transduction"/>
    <property type="evidence" value="ECO:0007669"/>
    <property type="project" value="InterPro"/>
</dbReference>
<keyword evidence="2" id="KW-0677">Repeat</keyword>
<reference evidence="6" key="3">
    <citation type="submission" date="2025-09" db="UniProtKB">
        <authorList>
            <consortium name="Ensembl"/>
        </authorList>
    </citation>
    <scope>IDENTIFICATION</scope>
</reference>
<dbReference type="Gene3D" id="1.25.40.20">
    <property type="entry name" value="Ankyrin repeat-containing domain"/>
    <property type="match status" value="1"/>
</dbReference>
<dbReference type="Gene3D" id="1.10.750.20">
    <property type="entry name" value="SOCS box"/>
    <property type="match status" value="1"/>
</dbReference>
<feature type="domain" description="SOCS box" evidence="5">
    <location>
        <begin position="417"/>
        <end position="453"/>
    </location>
</feature>
<feature type="repeat" description="ANK" evidence="4">
    <location>
        <begin position="214"/>
        <end position="246"/>
    </location>
</feature>
<dbReference type="InterPro" id="IPR001496">
    <property type="entry name" value="SOCS_box"/>
</dbReference>
<dbReference type="Pfam" id="PF12796">
    <property type="entry name" value="Ank_2"/>
    <property type="match status" value="3"/>
</dbReference>
<keyword evidence="7" id="KW-1185">Reference proteome</keyword>
<proteinExistence type="predicted"/>
<feature type="repeat" description="ANK" evidence="4">
    <location>
        <begin position="180"/>
        <end position="208"/>
    </location>
</feature>
<protein>
    <recommendedName>
        <fullName evidence="5">SOCS box domain-containing protein</fullName>
    </recommendedName>
</protein>
<feature type="repeat" description="ANK" evidence="4">
    <location>
        <begin position="115"/>
        <end position="147"/>
    </location>
</feature>
<dbReference type="SUPFAM" id="SSF48403">
    <property type="entry name" value="Ankyrin repeat"/>
    <property type="match status" value="1"/>
</dbReference>
<dbReference type="CDD" id="cd03723">
    <property type="entry name" value="SOCS_ASB4_ASB18"/>
    <property type="match status" value="1"/>
</dbReference>
<evidence type="ECO:0000313" key="7">
    <source>
        <dbReference type="Proteomes" id="UP000265100"/>
    </source>
</evidence>
<dbReference type="InterPro" id="IPR036036">
    <property type="entry name" value="SOCS_box-like_dom_sf"/>
</dbReference>
<accession>A0A3P8QA92</accession>
<dbReference type="GO" id="GO:0016567">
    <property type="term" value="P:protein ubiquitination"/>
    <property type="evidence" value="ECO:0007669"/>
    <property type="project" value="UniProtKB-UniPathway"/>
</dbReference>
<dbReference type="OMA" id="QGGEMRW"/>
<reference evidence="6" key="2">
    <citation type="submission" date="2025-08" db="UniProtKB">
        <authorList>
            <consortium name="Ensembl"/>
        </authorList>
    </citation>
    <scope>IDENTIFICATION</scope>
</reference>
<dbReference type="AlphaFoldDB" id="A0A3P8QA92"/>
<dbReference type="STRING" id="8154.ENSACLP00000026296"/>
<dbReference type="RefSeq" id="XP_026005976.1">
    <property type="nucleotide sequence ID" value="XM_026150191.1"/>
</dbReference>
<evidence type="ECO:0000256" key="4">
    <source>
        <dbReference type="PROSITE-ProRule" id="PRU00023"/>
    </source>
</evidence>
<dbReference type="OrthoDB" id="366390at2759"/>
<dbReference type="PROSITE" id="PS50088">
    <property type="entry name" value="ANK_REPEAT"/>
    <property type="match status" value="5"/>
</dbReference>
<feature type="repeat" description="ANK" evidence="4">
    <location>
        <begin position="288"/>
        <end position="320"/>
    </location>
</feature>
<dbReference type="GO" id="GO:0005737">
    <property type="term" value="C:cytoplasm"/>
    <property type="evidence" value="ECO:0007669"/>
    <property type="project" value="TreeGrafter"/>
</dbReference>
<sequence length="462" mass="51700">MSRGSFVFTSMALRSLELDKDTLERYKYSRQLASHNLSSYMLKKEANNRALLKSLPPAVCHDVVIHNALYTGDLEAMQHFFPRGSTANLIIEPQGGEMRWAARGEGLWSLTYEQELTTPLHITAGRGFADCLRLLLQRGADVDLAPGGTTALHEACENCQPECAKLLLMHGANANAVSEDGLLPLHVCTSPESLECAKYLLQYGAAINGCTVDEYDTPLHVAARNGLPDHTELYLRHGAAVDKQNYEGLTSINSACSQPQEAQDLRNYFKVCQILINAGANIHTEEQDKRTPLHMACKNANPDIVDLLLENGACVNNMDYGGEAPMHNILKVVAYKISHSPERIVRSLLNHGSIRVWPGALPKVLMHCSKSPRTVEVLLNAYSHLKVTDTWVESVSEEVFKEHKEFYESVFSLEMTPRSLQHLARCSLRRFLEGRVHKVVPKLDLPKFIKNYLLLDFRGYIH</sequence>
<keyword evidence="3 4" id="KW-0040">ANK repeat</keyword>
<dbReference type="InterPro" id="IPR002110">
    <property type="entry name" value="Ankyrin_rpt"/>
</dbReference>
<dbReference type="SMART" id="SM00248">
    <property type="entry name" value="ANK"/>
    <property type="match status" value="7"/>
</dbReference>
<dbReference type="PROSITE" id="PS50225">
    <property type="entry name" value="SOCS"/>
    <property type="match status" value="1"/>
</dbReference>
<comment type="pathway">
    <text evidence="1">Protein modification; protein ubiquitination.</text>
</comment>
<dbReference type="Proteomes" id="UP000265100">
    <property type="component" value="Chromosome 18"/>
</dbReference>
<dbReference type="Bgee" id="ENSACLG00000017868">
    <property type="expression patterns" value="Expressed in muscle tissue and 3 other cell types or tissues"/>
</dbReference>
<dbReference type="UniPathway" id="UPA00143"/>
<dbReference type="InterPro" id="IPR036770">
    <property type="entry name" value="Ankyrin_rpt-contain_sf"/>
</dbReference>
<gene>
    <name evidence="6" type="primary">ASB10</name>
</gene>
<dbReference type="Pfam" id="PF07525">
    <property type="entry name" value="SOCS_box"/>
    <property type="match status" value="1"/>
</dbReference>
<organism evidence="6 7">
    <name type="scientific">Astatotilapia calliptera</name>
    <name type="common">Eastern happy</name>
    <name type="synonym">Chromis callipterus</name>
    <dbReference type="NCBI Taxonomy" id="8154"/>
    <lineage>
        <taxon>Eukaryota</taxon>
        <taxon>Metazoa</taxon>
        <taxon>Chordata</taxon>
        <taxon>Craniata</taxon>
        <taxon>Vertebrata</taxon>
        <taxon>Euteleostomi</taxon>
        <taxon>Actinopterygii</taxon>
        <taxon>Neopterygii</taxon>
        <taxon>Teleostei</taxon>
        <taxon>Neoteleostei</taxon>
        <taxon>Acanthomorphata</taxon>
        <taxon>Ovalentaria</taxon>
        <taxon>Cichlomorphae</taxon>
        <taxon>Cichliformes</taxon>
        <taxon>Cichlidae</taxon>
        <taxon>African cichlids</taxon>
        <taxon>Pseudocrenilabrinae</taxon>
        <taxon>Haplochromini</taxon>
        <taxon>Astatotilapia</taxon>
    </lineage>
</organism>
<reference evidence="6" key="1">
    <citation type="submission" date="2018-05" db="EMBL/GenBank/DDBJ databases">
        <authorList>
            <person name="Datahose"/>
        </authorList>
    </citation>
    <scope>NUCLEOTIDE SEQUENCE</scope>
</reference>
<dbReference type="SMART" id="SM00969">
    <property type="entry name" value="SOCS_box"/>
    <property type="match status" value="1"/>
</dbReference>